<dbReference type="OrthoDB" id="7066936at2"/>
<evidence type="ECO:0000313" key="1">
    <source>
        <dbReference type="EMBL" id="SUO95628.1"/>
    </source>
</evidence>
<reference evidence="1 2" key="1">
    <citation type="submission" date="2018-06" db="EMBL/GenBank/DDBJ databases">
        <authorList>
            <consortium name="Pathogen Informatics"/>
            <person name="Doyle S."/>
        </authorList>
    </citation>
    <scope>NUCLEOTIDE SEQUENCE [LARGE SCALE GENOMIC DNA]</scope>
    <source>
        <strain evidence="1 2">NCTC13337</strain>
    </source>
</reference>
<dbReference type="EMBL" id="UHIC01000001">
    <property type="protein sequence ID" value="SUO95628.1"/>
    <property type="molecule type" value="Genomic_DNA"/>
</dbReference>
<proteinExistence type="predicted"/>
<accession>A0A380MTM9</accession>
<dbReference type="RefSeq" id="WP_072576409.1">
    <property type="nucleotide sequence ID" value="NZ_LWHB01000068.1"/>
</dbReference>
<organism evidence="1 2">
    <name type="scientific">Suttonella ornithocola</name>
    <dbReference type="NCBI Taxonomy" id="279832"/>
    <lineage>
        <taxon>Bacteria</taxon>
        <taxon>Pseudomonadati</taxon>
        <taxon>Pseudomonadota</taxon>
        <taxon>Gammaproteobacteria</taxon>
        <taxon>Cardiobacteriales</taxon>
        <taxon>Cardiobacteriaceae</taxon>
        <taxon>Suttonella</taxon>
    </lineage>
</organism>
<dbReference type="AlphaFoldDB" id="A0A380MTM9"/>
<gene>
    <name evidence="1" type="ORF">NCTC13337_01509</name>
</gene>
<evidence type="ECO:0000313" key="2">
    <source>
        <dbReference type="Proteomes" id="UP000254601"/>
    </source>
</evidence>
<keyword evidence="2" id="KW-1185">Reference proteome</keyword>
<name>A0A380MTM9_9GAMM</name>
<protein>
    <submittedName>
        <fullName evidence="1">Uncharacterized protein</fullName>
    </submittedName>
</protein>
<dbReference type="Proteomes" id="UP000254601">
    <property type="component" value="Unassembled WGS sequence"/>
</dbReference>
<sequence>MALNIPNPFKNTPKLDWQKLKSRNKNVPDCYRSPVFGGWLISNGYEGGITFIPDPEHKWDGESYPILD</sequence>